<keyword evidence="9" id="KW-0732">Signal</keyword>
<organism evidence="11">
    <name type="scientific">Methyloraptor flagellatus</name>
    <dbReference type="NCBI Taxonomy" id="3162530"/>
    <lineage>
        <taxon>Bacteria</taxon>
        <taxon>Pseudomonadati</taxon>
        <taxon>Pseudomonadota</taxon>
        <taxon>Alphaproteobacteria</taxon>
        <taxon>Hyphomicrobiales</taxon>
        <taxon>Ancalomicrobiaceae</taxon>
        <taxon>Methyloraptor</taxon>
    </lineage>
</organism>
<comment type="similarity">
    <text evidence="2">Belongs to the PpiC/parvulin rotamase family.</text>
</comment>
<reference evidence="11" key="1">
    <citation type="submission" date="2024-06" db="EMBL/GenBank/DDBJ databases">
        <title>Methylostella associata gen. nov., sp. nov., a novel Ancalomicrobiaceae-affiliated facultatively methylotrophic bacteria that feed on methanotrophs of the genus Methylococcus.</title>
        <authorList>
            <person name="Saltykova V."/>
            <person name="Danilova O.V."/>
            <person name="Oshkin I.Y."/>
            <person name="Belova S.E."/>
            <person name="Pimenov N.V."/>
            <person name="Dedysh S.N."/>
        </authorList>
    </citation>
    <scope>NUCLEOTIDE SEQUENCE</scope>
    <source>
        <strain evidence="11">S20</strain>
    </source>
</reference>
<dbReference type="Gene3D" id="3.10.50.40">
    <property type="match status" value="1"/>
</dbReference>
<dbReference type="InterPro" id="IPR027304">
    <property type="entry name" value="Trigger_fact/SurA_dom_sf"/>
</dbReference>
<keyword evidence="5 8" id="KW-0697">Rotamase</keyword>
<proteinExistence type="inferred from homology"/>
<gene>
    <name evidence="11" type="ORF">ABS361_21135</name>
</gene>
<evidence type="ECO:0000256" key="7">
    <source>
        <dbReference type="ARBA" id="ARBA00031484"/>
    </source>
</evidence>
<evidence type="ECO:0000256" key="1">
    <source>
        <dbReference type="ARBA" id="ARBA00000971"/>
    </source>
</evidence>
<feature type="chain" id="PRO_5043683672" description="Parvulin-like PPIase" evidence="9">
    <location>
        <begin position="26"/>
        <end position="273"/>
    </location>
</feature>
<dbReference type="EMBL" id="CP158568">
    <property type="protein sequence ID" value="XBY46975.1"/>
    <property type="molecule type" value="Genomic_DNA"/>
</dbReference>
<dbReference type="InterPro" id="IPR050245">
    <property type="entry name" value="PrsA_foldase"/>
</dbReference>
<protein>
    <recommendedName>
        <fullName evidence="4">Parvulin-like PPIase</fullName>
        <ecNumber evidence="3">5.2.1.8</ecNumber>
    </recommendedName>
    <alternativeName>
        <fullName evidence="6">Peptidyl-prolyl cis-trans isomerase plp</fullName>
    </alternativeName>
    <alternativeName>
        <fullName evidence="7">Rotamase plp</fullName>
    </alternativeName>
</protein>
<evidence type="ECO:0000256" key="9">
    <source>
        <dbReference type="SAM" id="SignalP"/>
    </source>
</evidence>
<dbReference type="Pfam" id="PF13616">
    <property type="entry name" value="Rotamase_3"/>
    <property type="match status" value="1"/>
</dbReference>
<name>A0AAU7XGK6_9HYPH</name>
<dbReference type="InterPro" id="IPR046357">
    <property type="entry name" value="PPIase_dom_sf"/>
</dbReference>
<evidence type="ECO:0000256" key="6">
    <source>
        <dbReference type="ARBA" id="ARBA00030642"/>
    </source>
</evidence>
<dbReference type="SUPFAM" id="SSF109998">
    <property type="entry name" value="Triger factor/SurA peptide-binding domain-like"/>
    <property type="match status" value="1"/>
</dbReference>
<evidence type="ECO:0000313" key="11">
    <source>
        <dbReference type="EMBL" id="XBY46975.1"/>
    </source>
</evidence>
<feature type="signal peptide" evidence="9">
    <location>
        <begin position="1"/>
        <end position="25"/>
    </location>
</feature>
<dbReference type="EC" id="5.2.1.8" evidence="3"/>
<dbReference type="InterPro" id="IPR000297">
    <property type="entry name" value="PPIase_PpiC"/>
</dbReference>
<dbReference type="RefSeq" id="WP_407052062.1">
    <property type="nucleotide sequence ID" value="NZ_CP158568.1"/>
</dbReference>
<dbReference type="PROSITE" id="PS50198">
    <property type="entry name" value="PPIC_PPIASE_2"/>
    <property type="match status" value="1"/>
</dbReference>
<evidence type="ECO:0000256" key="8">
    <source>
        <dbReference type="PROSITE-ProRule" id="PRU00278"/>
    </source>
</evidence>
<sequence length="273" mass="29494">MKKAFLGAGVAALVISAVLAGPALADPTVLARVDGQPVTDQDVAQLMATMGQQLAQLPEPARKRAVLDRLIDMKVVANQAAKDGLDKSEDVQKKLEQVKQQLLINEFVKQKVDAPITEAMLKARYDKDAAAYNPPDETRARHILVKTKEEAVAIIADLGKGGDFAKIATEKSQDPGSAKQGGDLGYFGAGDMVKPFEDALTGLKPGEYTKTPVETQFGFHVIKLEDRRKPKVPGFDEVKDQVRQAVVGDRFSEMLGEMKKGAKIEVDEAALAK</sequence>
<dbReference type="SUPFAM" id="SSF54534">
    <property type="entry name" value="FKBP-like"/>
    <property type="match status" value="1"/>
</dbReference>
<evidence type="ECO:0000256" key="4">
    <source>
        <dbReference type="ARBA" id="ARBA00018370"/>
    </source>
</evidence>
<evidence type="ECO:0000256" key="5">
    <source>
        <dbReference type="ARBA" id="ARBA00023110"/>
    </source>
</evidence>
<dbReference type="KEGG" id="mflg:ABS361_21135"/>
<evidence type="ECO:0000256" key="3">
    <source>
        <dbReference type="ARBA" id="ARBA00013194"/>
    </source>
</evidence>
<evidence type="ECO:0000259" key="10">
    <source>
        <dbReference type="PROSITE" id="PS50198"/>
    </source>
</evidence>
<evidence type="ECO:0000256" key="2">
    <source>
        <dbReference type="ARBA" id="ARBA00007656"/>
    </source>
</evidence>
<keyword evidence="8 11" id="KW-0413">Isomerase</keyword>
<dbReference type="PANTHER" id="PTHR47245">
    <property type="entry name" value="PEPTIDYLPROLYL ISOMERASE"/>
    <property type="match status" value="1"/>
</dbReference>
<accession>A0AAU7XGK6</accession>
<dbReference type="Gene3D" id="1.10.8.1040">
    <property type="match status" value="1"/>
</dbReference>
<dbReference type="AlphaFoldDB" id="A0AAU7XGK6"/>
<dbReference type="GO" id="GO:0003755">
    <property type="term" value="F:peptidyl-prolyl cis-trans isomerase activity"/>
    <property type="evidence" value="ECO:0007669"/>
    <property type="project" value="UniProtKB-KW"/>
</dbReference>
<feature type="domain" description="PpiC" evidence="10">
    <location>
        <begin position="135"/>
        <end position="226"/>
    </location>
</feature>
<dbReference type="PANTHER" id="PTHR47245:SF2">
    <property type="entry name" value="PEPTIDYL-PROLYL CIS-TRANS ISOMERASE HP_0175-RELATED"/>
    <property type="match status" value="1"/>
</dbReference>
<comment type="catalytic activity">
    <reaction evidence="1">
        <text>[protein]-peptidylproline (omega=180) = [protein]-peptidylproline (omega=0)</text>
        <dbReference type="Rhea" id="RHEA:16237"/>
        <dbReference type="Rhea" id="RHEA-COMP:10747"/>
        <dbReference type="Rhea" id="RHEA-COMP:10748"/>
        <dbReference type="ChEBI" id="CHEBI:83833"/>
        <dbReference type="ChEBI" id="CHEBI:83834"/>
        <dbReference type="EC" id="5.2.1.8"/>
    </reaction>
</comment>